<reference evidence="1 2" key="1">
    <citation type="submission" date="2018-03" db="EMBL/GenBank/DDBJ databases">
        <title>Genomic Encyclopedia of Archaeal and Bacterial Type Strains, Phase II (KMG-II): from individual species to whole genera.</title>
        <authorList>
            <person name="Goeker M."/>
        </authorList>
    </citation>
    <scope>NUCLEOTIDE SEQUENCE [LARGE SCALE GENOMIC DNA]</scope>
    <source>
        <strain evidence="1 2">RHA1</strain>
    </source>
</reference>
<dbReference type="EMBL" id="PVTZ01000006">
    <property type="protein sequence ID" value="PRZ14427.1"/>
    <property type="molecule type" value="Genomic_DNA"/>
</dbReference>
<name>A0ABX5ER89_9BACL</name>
<comment type="caution">
    <text evidence="1">The sequence shown here is derived from an EMBL/GenBank/DDBJ whole genome shotgun (WGS) entry which is preliminary data.</text>
</comment>
<evidence type="ECO:0000313" key="2">
    <source>
        <dbReference type="Proteomes" id="UP000238836"/>
    </source>
</evidence>
<accession>A0ABX5ER89</accession>
<sequence length="206" mass="24057">MGRDRSGKGSTIPFSVRLVVTIMVLKVDVFGWPREIGEIAMDKKMMVDHEAFLKGIKPALYRTYNQGLAELFPILKEYPHLKDHTGRFLFFQSKEKKQEYVDNLRQIDLNSPEYHKMLGLLLGYPPKAVDFYVRKCTDRSLSEFSIGLGYSGVRCVCDVRELIENTIWLWDTYQLDEELRLLVEGEFIYVSYRNMEELKKVQASIL</sequence>
<evidence type="ECO:0000313" key="1">
    <source>
        <dbReference type="EMBL" id="PRZ14427.1"/>
    </source>
</evidence>
<gene>
    <name evidence="1" type="ORF">CLV36_106191</name>
</gene>
<organism evidence="1 2">
    <name type="scientific">Laceyella sediminis</name>
    <dbReference type="NCBI Taxonomy" id="573074"/>
    <lineage>
        <taxon>Bacteria</taxon>
        <taxon>Bacillati</taxon>
        <taxon>Bacillota</taxon>
        <taxon>Bacilli</taxon>
        <taxon>Bacillales</taxon>
        <taxon>Thermoactinomycetaceae</taxon>
        <taxon>Laceyella</taxon>
    </lineage>
</organism>
<keyword evidence="2" id="KW-1185">Reference proteome</keyword>
<protein>
    <submittedName>
        <fullName evidence="1">Uncharacterized protein</fullName>
    </submittedName>
</protein>
<proteinExistence type="predicted"/>
<dbReference type="Proteomes" id="UP000238836">
    <property type="component" value="Unassembled WGS sequence"/>
</dbReference>